<dbReference type="AlphaFoldDB" id="K8W8J4"/>
<reference evidence="6 7" key="1">
    <citation type="journal article" date="2012" name="BMC Genomics">
        <title>Comparative genomics of bacteria in the genus Providencia isolated from wild Drosophila melanogaster.</title>
        <authorList>
            <person name="Galac M.R."/>
            <person name="Lazzaro B.P."/>
        </authorList>
    </citation>
    <scope>NUCLEOTIDE SEQUENCE [LARGE SCALE GENOMIC DNA]</scope>
    <source>
        <strain evidence="6 7">DSM 19967</strain>
    </source>
</reference>
<keyword evidence="4" id="KW-1133">Transmembrane helix</keyword>
<dbReference type="InterPro" id="IPR019734">
    <property type="entry name" value="TPR_rpt"/>
</dbReference>
<comment type="similarity">
    <text evidence="4">Belongs to the LapB family.</text>
</comment>
<dbReference type="InterPro" id="IPR011990">
    <property type="entry name" value="TPR-like_helical_dom_sf"/>
</dbReference>
<dbReference type="Pfam" id="PF18073">
    <property type="entry name" value="Zn_ribbon_LapB"/>
    <property type="match status" value="1"/>
</dbReference>
<keyword evidence="7" id="KW-1185">Reference proteome</keyword>
<dbReference type="PANTHER" id="PTHR45586">
    <property type="entry name" value="TPR REPEAT-CONTAINING PROTEIN PA4667"/>
    <property type="match status" value="1"/>
</dbReference>
<keyword evidence="4" id="KW-0472">Membrane</keyword>
<dbReference type="NCBIfam" id="NF008756">
    <property type="entry name" value="PRK11788.1-4"/>
    <property type="match status" value="1"/>
</dbReference>
<evidence type="ECO:0000256" key="3">
    <source>
        <dbReference type="ARBA" id="ARBA00022803"/>
    </source>
</evidence>
<evidence type="ECO:0000256" key="1">
    <source>
        <dbReference type="ARBA" id="ARBA00022723"/>
    </source>
</evidence>
<dbReference type="PANTHER" id="PTHR45586:SF1">
    <property type="entry name" value="LIPOPOLYSACCHARIDE ASSEMBLY PROTEIN B"/>
    <property type="match status" value="1"/>
</dbReference>
<keyword evidence="2 4" id="KW-0677">Repeat</keyword>
<dbReference type="PATRIC" id="fig|1141660.3.peg.1924"/>
<dbReference type="InterPro" id="IPR051012">
    <property type="entry name" value="CellSynth/LPSAsmb/PSIAsmb"/>
</dbReference>
<feature type="binding site" evidence="4">
    <location>
        <position position="371"/>
    </location>
    <ligand>
        <name>Fe cation</name>
        <dbReference type="ChEBI" id="CHEBI:24875"/>
    </ligand>
</feature>
<dbReference type="GO" id="GO:0008653">
    <property type="term" value="P:lipopolysaccharide metabolic process"/>
    <property type="evidence" value="ECO:0007669"/>
    <property type="project" value="InterPro"/>
</dbReference>
<feature type="binding site" evidence="4">
    <location>
        <position position="360"/>
    </location>
    <ligand>
        <name>Fe cation</name>
        <dbReference type="ChEBI" id="CHEBI:24875"/>
    </ligand>
</feature>
<dbReference type="GO" id="GO:0005506">
    <property type="term" value="F:iron ion binding"/>
    <property type="evidence" value="ECO:0007669"/>
    <property type="project" value="UniProtKB-UniRule"/>
</dbReference>
<dbReference type="GO" id="GO:0009898">
    <property type="term" value="C:cytoplasmic side of plasma membrane"/>
    <property type="evidence" value="ECO:0007669"/>
    <property type="project" value="UniProtKB-UniRule"/>
</dbReference>
<dbReference type="OrthoDB" id="507476at2"/>
<dbReference type="EMBL" id="AKKN01000009">
    <property type="protein sequence ID" value="EKT56196.1"/>
    <property type="molecule type" value="Genomic_DNA"/>
</dbReference>
<comment type="caution">
    <text evidence="6">The sequence shown here is derived from an EMBL/GenBank/DDBJ whole genome shotgun (WGS) entry which is preliminary data.</text>
</comment>
<evidence type="ECO:0000259" key="5">
    <source>
        <dbReference type="Pfam" id="PF18073"/>
    </source>
</evidence>
<accession>K8W8J4</accession>
<evidence type="ECO:0000313" key="6">
    <source>
        <dbReference type="EMBL" id="EKT56196.1"/>
    </source>
</evidence>
<dbReference type="Pfam" id="PF14559">
    <property type="entry name" value="TPR_19"/>
    <property type="match status" value="1"/>
</dbReference>
<dbReference type="NCBIfam" id="NF008757">
    <property type="entry name" value="PRK11788.1-5"/>
    <property type="match status" value="1"/>
</dbReference>
<dbReference type="HOGENOM" id="CLU_059365_1_0_6"/>
<keyword evidence="4" id="KW-0997">Cell inner membrane</keyword>
<comment type="subcellular location">
    <subcellularLocation>
        <location evidence="4">Cell inner membrane</location>
        <topology evidence="4">Single-pass membrane protein</topology>
        <orientation evidence="4">Cytoplasmic side</orientation>
    </subcellularLocation>
</comment>
<sequence length="389" mass="44759">MFELLFLLLPVAAAYGWYMGRRSAQQDKQQHANRLSRDYVTGVNFLLSNQQDKAVDLFLDMLKEDSSAFEAHLTLGNLFRSRGEVERAIRIHQSLVESASLSFEQRLLATQQLGRDYMAAGVYDRAENMFQQLTDEVDFRQSALQSLLTIFQLTSDWTKAIETANKLVKLGNDELRENIAHFYCELALQHLGSDDLNGALNLLNKAEQADKSCARVSIMKGRIFIEQGHYDKAINVLKQVYEQDRELVAETLPLLFECYQNIGDIDSWEHYLRQCVAGNSGAIAELYLADIIVEKKNREAAASYINDQIQRHPTMRLFYRLMEYHLQDAEEGRAKDSLILLRKMVGEQIRTKPDYRCHKCGFTSHSLYWHCPSCRSWDTIKPIRGLDGQ</sequence>
<keyword evidence="4" id="KW-0408">Iron</keyword>
<dbReference type="InterPro" id="IPR041166">
    <property type="entry name" value="Rubredoxin_2"/>
</dbReference>
<evidence type="ECO:0000256" key="4">
    <source>
        <dbReference type="HAMAP-Rule" id="MF_00994"/>
    </source>
</evidence>
<dbReference type="Pfam" id="PF13176">
    <property type="entry name" value="TPR_7"/>
    <property type="match status" value="1"/>
</dbReference>
<keyword evidence="4" id="KW-1003">Cell membrane</keyword>
<feature type="binding site" evidence="4">
    <location>
        <position position="374"/>
    </location>
    <ligand>
        <name>Fe cation</name>
        <dbReference type="ChEBI" id="CHEBI:24875"/>
    </ligand>
</feature>
<dbReference type="RefSeq" id="WP_008915740.1">
    <property type="nucleotide sequence ID" value="NZ_CM001773.1"/>
</dbReference>
<gene>
    <name evidence="4" type="primary">lapB</name>
    <name evidence="6" type="ORF">OO7_09652</name>
</gene>
<dbReference type="SMART" id="SM00028">
    <property type="entry name" value="TPR"/>
    <property type="match status" value="3"/>
</dbReference>
<dbReference type="Gene3D" id="1.25.40.10">
    <property type="entry name" value="Tetratricopeptide repeat domain"/>
    <property type="match status" value="1"/>
</dbReference>
<protein>
    <recommendedName>
        <fullName evidence="4">Lipopolysaccharide assembly protein B</fullName>
    </recommendedName>
</protein>
<dbReference type="SUPFAM" id="SSF48452">
    <property type="entry name" value="TPR-like"/>
    <property type="match status" value="2"/>
</dbReference>
<dbReference type="HAMAP" id="MF_00994">
    <property type="entry name" value="LPS_assembly_LapB"/>
    <property type="match status" value="1"/>
</dbReference>
<evidence type="ECO:0000256" key="2">
    <source>
        <dbReference type="ARBA" id="ARBA00022737"/>
    </source>
</evidence>
<dbReference type="InterPro" id="IPR030865">
    <property type="entry name" value="LapB"/>
</dbReference>
<organism evidence="6 7">
    <name type="scientific">Providencia sneebia DSM 19967</name>
    <dbReference type="NCBI Taxonomy" id="1141660"/>
    <lineage>
        <taxon>Bacteria</taxon>
        <taxon>Pseudomonadati</taxon>
        <taxon>Pseudomonadota</taxon>
        <taxon>Gammaproteobacteria</taxon>
        <taxon>Enterobacterales</taxon>
        <taxon>Morganellaceae</taxon>
        <taxon>Providencia</taxon>
    </lineage>
</organism>
<feature type="domain" description="LapB rubredoxin metal binding" evidence="5">
    <location>
        <begin position="355"/>
        <end position="382"/>
    </location>
</feature>
<proteinExistence type="inferred from homology"/>
<dbReference type="NCBIfam" id="NF008753">
    <property type="entry name" value="PRK11788.1-1"/>
    <property type="match status" value="1"/>
</dbReference>
<feature type="binding site" evidence="4">
    <location>
        <position position="357"/>
    </location>
    <ligand>
        <name>Fe cation</name>
        <dbReference type="ChEBI" id="CHEBI:24875"/>
    </ligand>
</feature>
<evidence type="ECO:0000313" key="7">
    <source>
        <dbReference type="Proteomes" id="UP000010290"/>
    </source>
</evidence>
<keyword evidence="3 4" id="KW-0802">TPR repeat</keyword>
<keyword evidence="1 4" id="KW-0479">Metal-binding</keyword>
<keyword evidence="4" id="KW-0812">Transmembrane</keyword>
<dbReference type="Proteomes" id="UP000010290">
    <property type="component" value="Chromosome"/>
</dbReference>
<comment type="function">
    <text evidence="4">Modulates cellular lipopolysaccharide (LPS) levels by regulating LpxC, which is involved in lipid A biosynthesis. May act by modulating the proteolytic activity of FtsH towards LpxC. May also coordinate assembly of proteins involved in LPS synthesis at the plasma membrane.</text>
</comment>
<name>K8W8J4_9GAMM</name>
<dbReference type="GO" id="GO:0046890">
    <property type="term" value="P:regulation of lipid biosynthetic process"/>
    <property type="evidence" value="ECO:0007669"/>
    <property type="project" value="UniProtKB-UniRule"/>
</dbReference>
<feature type="topological domain" description="Cytoplasmic" evidence="4">
    <location>
        <begin position="21"/>
        <end position="389"/>
    </location>
</feature>